<dbReference type="SMART" id="SM00739">
    <property type="entry name" value="KOW"/>
    <property type="match status" value="1"/>
</dbReference>
<sequence length="167" mass="18302">MQSSLVLGRAAGFSSIASPCRPCAPASRSSLLVTNAYGDLPNIGGGRKWKYPKANKNGKVEAQKLHVKRGDFVQVIAGSDKGVTGTITEVLPKIGLIKIEGVNIKTKHFGPPNQDEQGSIKKIEYPFHHSNVQHFSKEKNVRSRIGHKFLENGKKVRYLIKTGEILD</sequence>
<dbReference type="HAMAP" id="MF_01326_B">
    <property type="entry name" value="Ribosomal_uL24_B"/>
    <property type="match status" value="1"/>
</dbReference>
<keyword evidence="2 4" id="KW-0689">Ribosomal protein</keyword>
<reference evidence="6" key="1">
    <citation type="submission" date="2017-08" db="EMBL/GenBank/DDBJ databases">
        <authorList>
            <person name="Polle J.E."/>
            <person name="Barry K."/>
            <person name="Cushman J."/>
            <person name="Schmutz J."/>
            <person name="Tran D."/>
            <person name="Hathwaick L.T."/>
            <person name="Yim W.C."/>
            <person name="Jenkins J."/>
            <person name="Mckie-Krisberg Z.M."/>
            <person name="Prochnik S."/>
            <person name="Lindquist E."/>
            <person name="Dockter R.B."/>
            <person name="Adam C."/>
            <person name="Molina H."/>
            <person name="Bunkerborg J."/>
            <person name="Jin E."/>
            <person name="Buchheim M."/>
            <person name="Magnuson J."/>
        </authorList>
    </citation>
    <scope>NUCLEOTIDE SEQUENCE</scope>
    <source>
        <strain evidence="6">CCAP 19/18</strain>
    </source>
</reference>
<dbReference type="InterPro" id="IPR003256">
    <property type="entry name" value="Ribosomal_uL24"/>
</dbReference>
<dbReference type="InterPro" id="IPR057264">
    <property type="entry name" value="Ribosomal_uL24_C"/>
</dbReference>
<dbReference type="NCBIfam" id="TIGR01079">
    <property type="entry name" value="rplX_bact"/>
    <property type="match status" value="1"/>
</dbReference>
<evidence type="ECO:0000256" key="1">
    <source>
        <dbReference type="ARBA" id="ARBA00010618"/>
    </source>
</evidence>
<dbReference type="InterPro" id="IPR005825">
    <property type="entry name" value="Ribosomal_uL24_CS"/>
</dbReference>
<dbReference type="InterPro" id="IPR041988">
    <property type="entry name" value="Ribosomal_uL24_KOW"/>
</dbReference>
<keyword evidence="3 4" id="KW-0687">Ribonucleoprotein</keyword>
<organism evidence="6 7">
    <name type="scientific">Dunaliella salina</name>
    <name type="common">Green alga</name>
    <name type="synonym">Protococcus salinus</name>
    <dbReference type="NCBI Taxonomy" id="3046"/>
    <lineage>
        <taxon>Eukaryota</taxon>
        <taxon>Viridiplantae</taxon>
        <taxon>Chlorophyta</taxon>
        <taxon>core chlorophytes</taxon>
        <taxon>Chlorophyceae</taxon>
        <taxon>CS clade</taxon>
        <taxon>Chlamydomonadales</taxon>
        <taxon>Dunaliellaceae</taxon>
        <taxon>Dunaliella</taxon>
    </lineage>
</organism>
<name>A0ABQ7H5X2_DUNSA</name>
<protein>
    <submittedName>
        <fullName evidence="6">Plastid ribosomal protein L24</fullName>
    </submittedName>
</protein>
<accession>A0ABQ7H5X2</accession>
<evidence type="ECO:0000256" key="3">
    <source>
        <dbReference type="ARBA" id="ARBA00023274"/>
    </source>
</evidence>
<dbReference type="SUPFAM" id="SSF50104">
    <property type="entry name" value="Translation proteins SH3-like domain"/>
    <property type="match status" value="1"/>
</dbReference>
<dbReference type="GO" id="GO:0005840">
    <property type="term" value="C:ribosome"/>
    <property type="evidence" value="ECO:0007669"/>
    <property type="project" value="UniProtKB-KW"/>
</dbReference>
<dbReference type="InterPro" id="IPR008991">
    <property type="entry name" value="Translation_prot_SH3-like_sf"/>
</dbReference>
<proteinExistence type="inferred from homology"/>
<evidence type="ECO:0000259" key="5">
    <source>
        <dbReference type="SMART" id="SM00739"/>
    </source>
</evidence>
<dbReference type="PANTHER" id="PTHR12903">
    <property type="entry name" value="MITOCHONDRIAL RIBOSOMAL PROTEIN L24"/>
    <property type="match status" value="1"/>
</dbReference>
<gene>
    <name evidence="6" type="ORF">DUNSADRAFT_8325</name>
</gene>
<dbReference type="InterPro" id="IPR005824">
    <property type="entry name" value="KOW"/>
</dbReference>
<comment type="similarity">
    <text evidence="1 4">Belongs to the universal ribosomal protein uL24 family.</text>
</comment>
<dbReference type="CDD" id="cd06089">
    <property type="entry name" value="KOW_RPL26"/>
    <property type="match status" value="1"/>
</dbReference>
<keyword evidence="7" id="KW-1185">Reference proteome</keyword>
<feature type="domain" description="KOW" evidence="5">
    <location>
        <begin position="66"/>
        <end position="93"/>
    </location>
</feature>
<dbReference type="EMBL" id="MU069465">
    <property type="protein sequence ID" value="KAF5842262.1"/>
    <property type="molecule type" value="Genomic_DNA"/>
</dbReference>
<dbReference type="Proteomes" id="UP000815325">
    <property type="component" value="Unassembled WGS sequence"/>
</dbReference>
<comment type="caution">
    <text evidence="6">The sequence shown here is derived from an EMBL/GenBank/DDBJ whole genome shotgun (WGS) entry which is preliminary data.</text>
</comment>
<dbReference type="PROSITE" id="PS01108">
    <property type="entry name" value="RIBOSOMAL_L24"/>
    <property type="match status" value="1"/>
</dbReference>
<dbReference type="Pfam" id="PF00467">
    <property type="entry name" value="KOW"/>
    <property type="match status" value="1"/>
</dbReference>
<evidence type="ECO:0000313" key="7">
    <source>
        <dbReference type="Proteomes" id="UP000815325"/>
    </source>
</evidence>
<evidence type="ECO:0000313" key="6">
    <source>
        <dbReference type="EMBL" id="KAF5842262.1"/>
    </source>
</evidence>
<dbReference type="Pfam" id="PF17136">
    <property type="entry name" value="ribosomal_L24"/>
    <property type="match status" value="1"/>
</dbReference>
<dbReference type="Gene3D" id="2.30.30.30">
    <property type="match status" value="1"/>
</dbReference>
<evidence type="ECO:0000256" key="2">
    <source>
        <dbReference type="ARBA" id="ARBA00022980"/>
    </source>
</evidence>
<evidence type="ECO:0000256" key="4">
    <source>
        <dbReference type="RuleBase" id="RU003477"/>
    </source>
</evidence>
<dbReference type="InterPro" id="IPR014722">
    <property type="entry name" value="Rib_uL2_dom2"/>
</dbReference>